<comment type="subunit">
    <text evidence="2">Heterodimer of an alpha and a beta subunit.</text>
</comment>
<dbReference type="STRING" id="112901.SAMN04488500_12749"/>
<evidence type="ECO:0000256" key="3">
    <source>
        <dbReference type="ARBA" id="ARBA00022448"/>
    </source>
</evidence>
<dbReference type="Gene3D" id="3.40.50.620">
    <property type="entry name" value="HUPs"/>
    <property type="match status" value="1"/>
</dbReference>
<dbReference type="PANTHER" id="PTHR21294:SF8">
    <property type="entry name" value="ELECTRON TRANSFER FLAVOPROTEIN SUBUNIT BETA"/>
    <property type="match status" value="1"/>
</dbReference>
<dbReference type="RefSeq" id="WP_084578077.1">
    <property type="nucleotide sequence ID" value="NZ_FWXI01000027.1"/>
</dbReference>
<keyword evidence="4" id="KW-0249">Electron transport</keyword>
<dbReference type="InterPro" id="IPR014730">
    <property type="entry name" value="ETF_a/b_N"/>
</dbReference>
<organism evidence="6 7">
    <name type="scientific">Sporomusa malonica</name>
    <dbReference type="NCBI Taxonomy" id="112901"/>
    <lineage>
        <taxon>Bacteria</taxon>
        <taxon>Bacillati</taxon>
        <taxon>Bacillota</taxon>
        <taxon>Negativicutes</taxon>
        <taxon>Selenomonadales</taxon>
        <taxon>Sporomusaceae</taxon>
        <taxon>Sporomusa</taxon>
    </lineage>
</organism>
<comment type="similarity">
    <text evidence="1">Belongs to the ETF beta-subunit/FixA family.</text>
</comment>
<dbReference type="GO" id="GO:0009055">
    <property type="term" value="F:electron transfer activity"/>
    <property type="evidence" value="ECO:0007669"/>
    <property type="project" value="InterPro"/>
</dbReference>
<name>A0A1W2EPV0_9FIRM</name>
<feature type="domain" description="Electron transfer flavoprotein alpha/beta-subunit N-terminal" evidence="5">
    <location>
        <begin position="30"/>
        <end position="228"/>
    </location>
</feature>
<dbReference type="Pfam" id="PF01012">
    <property type="entry name" value="ETF"/>
    <property type="match status" value="1"/>
</dbReference>
<evidence type="ECO:0000256" key="2">
    <source>
        <dbReference type="ARBA" id="ARBA00011355"/>
    </source>
</evidence>
<dbReference type="InterPro" id="IPR014729">
    <property type="entry name" value="Rossmann-like_a/b/a_fold"/>
</dbReference>
<dbReference type="EMBL" id="FWXI01000027">
    <property type="protein sequence ID" value="SMD11710.1"/>
    <property type="molecule type" value="Genomic_DNA"/>
</dbReference>
<evidence type="ECO:0000313" key="6">
    <source>
        <dbReference type="EMBL" id="SMD11710.1"/>
    </source>
</evidence>
<proteinExistence type="inferred from homology"/>
<dbReference type="PANTHER" id="PTHR21294">
    <property type="entry name" value="ELECTRON TRANSFER FLAVOPROTEIN BETA-SUBUNIT"/>
    <property type="match status" value="1"/>
</dbReference>
<dbReference type="Proteomes" id="UP000192738">
    <property type="component" value="Unassembled WGS sequence"/>
</dbReference>
<dbReference type="InterPro" id="IPR012255">
    <property type="entry name" value="ETF_b"/>
</dbReference>
<keyword evidence="7" id="KW-1185">Reference proteome</keyword>
<evidence type="ECO:0000313" key="7">
    <source>
        <dbReference type="Proteomes" id="UP000192738"/>
    </source>
</evidence>
<keyword evidence="3" id="KW-0813">Transport</keyword>
<protein>
    <submittedName>
        <fullName evidence="6">Electron transfer flavoprotein beta subunit</fullName>
    </submittedName>
</protein>
<reference evidence="6 7" key="1">
    <citation type="submission" date="2017-04" db="EMBL/GenBank/DDBJ databases">
        <authorList>
            <person name="Afonso C.L."/>
            <person name="Miller P.J."/>
            <person name="Scott M.A."/>
            <person name="Spackman E."/>
            <person name="Goraichik I."/>
            <person name="Dimitrov K.M."/>
            <person name="Suarez D.L."/>
            <person name="Swayne D.E."/>
        </authorList>
    </citation>
    <scope>NUCLEOTIDE SEQUENCE [LARGE SCALE GENOMIC DNA]</scope>
    <source>
        <strain evidence="6 7">DSM 5090</strain>
    </source>
</reference>
<dbReference type="OrthoDB" id="9804960at2"/>
<evidence type="ECO:0000256" key="1">
    <source>
        <dbReference type="ARBA" id="ARBA00007557"/>
    </source>
</evidence>
<sequence>MQNSMDILVCFKVVPDLDMMSAGDWVVTGHSQVDTGFVPTILNPYDESALELGLKLKDCSNGNQVDLKLTALTIGTNRSHKVLKNLIALKYDHGVRVDCGLDLRFNASAVAAVIHQYMKNKSNHQVLLCGSQSNEGDNGKTPLLVAERLGVPCITAVINVKLSEQQGCLDVTSTIDDWVIAQTVKPPVVLVVGNAPNTYIRVPTLKDKMNSSHKEVEVYSLKDFGMEEQALEVANDVEIIELFQERQERSGVFIQGRTSAEKADVFYEEYLMKRVKT</sequence>
<dbReference type="AlphaFoldDB" id="A0A1W2EPV0"/>
<accession>A0A1W2EPV0</accession>
<evidence type="ECO:0000256" key="4">
    <source>
        <dbReference type="ARBA" id="ARBA00022982"/>
    </source>
</evidence>
<dbReference type="SMART" id="SM00893">
    <property type="entry name" value="ETF"/>
    <property type="match status" value="1"/>
</dbReference>
<gene>
    <name evidence="6" type="ORF">SAMN04488500_12749</name>
</gene>
<evidence type="ECO:0000259" key="5">
    <source>
        <dbReference type="SMART" id="SM00893"/>
    </source>
</evidence>
<dbReference type="SUPFAM" id="SSF52402">
    <property type="entry name" value="Adenine nucleotide alpha hydrolases-like"/>
    <property type="match status" value="1"/>
</dbReference>